<dbReference type="Proteomes" id="UP000031575">
    <property type="component" value="Unassembled WGS sequence"/>
</dbReference>
<sequence length="1163" mass="113060">MNAKRKSTQQDKRRHTFNPTHSHTRQTLVRIVIRHLSAAVPAAVLFLHVAVDEVGVHLRATVETPVGVAARHGARDVVAAAALFGDGAAPRARLVAVDGRGVLAPCRLGRLGLAVGTLPVDDVGRRALRADALGKRLGQAAVVAPGVDPGAGAGDGGAQVAEGVEAEARDDGGGGPAAAKGAVQGGDVEQAAAGVEAVPVAVAAGADALAAAAAPAGGAQVALAGSRKAEAAGVGLGAAGGDPAAQLGDDVVDVADGLAVEGQRQGVLALGRREHLDGGGEALDTGGRDGVKEAAAAKRLENLAAGVAQQPLPAVLVDELAGRGGDVDDGGDGAGGAGGALKRLGSEAGRAVGGGPDDAAQAGAALDKGRLGHGRGVVGLGAGGAAVVALGPHDQVVRVVDDVLAAAGAHAALDPPQRGGGGVGGGDVGGDARVVEGRGGTGAGGLVAQAADALGGHDGDGAGEVADAADDGGAHGGLGLVGLPADAGREGGVQVDLGQLVVDEGLEEGAVGAAEEAGGAVSGRGGACGQAGDIVLVGGQQQVEAVGVPGLRDVERVPVGRKGQQLAVGGVAQRREAHAQGQGGQQGGRARAQQGARHNGVQQDLPELALVLGAGEGERDAGDMAGVAGAGGDGGNVAGQVVFGGDIGQASQDAPEAAQDPGVAGAANFEQVAAGEADRGVVVVVLFVFVAASTRRRQLGKVHGRVEQHTGELVGGRHAGDELEDLGLVVVRLLEPLLEAGLLVGVGGGVDLAAELGQQVVAGRVEAVAADGAPEAAKDGVDGDGGDVGLDDVLQVGDDETAVGLVGAVALAEVGHGGLAGGDMLLEVGEADADLFQVVAGPLADVGGVLVYPVLLGFGVPLAGQLVEVHGVAVAAVLGQVRRAAGLGAARLLLFDAHPGQQDADGDLRDGGRTAAVGHLEARAARPGGEVGEWGEGVDEVALDDAEDARLLAAGAQRAGERDPVGKRRSLGPVQRRGGVILAGQRVHLTYAVDAAGGGRVRRGIGEDDDDGADVVAHVGVHAGQARLGGLGPVAAVAGLQVPRKVEQLRAAGLGVGRDMVQVGAGVEAVPAGPLGEGAAAVVAVGDDADAGEAAGEGGDADDLGQRVVEGVQVDAHGRRGVGDDAEVIDARVLHGGGGMGWGFENKRRKKGNGKGKARRPVP</sequence>
<comment type="caution">
    <text evidence="2">The sequence shown here is derived from an EMBL/GenBank/DDBJ whole genome shotgun (WGS) entry which is preliminary data.</text>
</comment>
<organism evidence="2 3">
    <name type="scientific">Sporothrix brasiliensis 5110</name>
    <dbReference type="NCBI Taxonomy" id="1398154"/>
    <lineage>
        <taxon>Eukaryota</taxon>
        <taxon>Fungi</taxon>
        <taxon>Dikarya</taxon>
        <taxon>Ascomycota</taxon>
        <taxon>Pezizomycotina</taxon>
        <taxon>Sordariomycetes</taxon>
        <taxon>Sordariomycetidae</taxon>
        <taxon>Ophiostomatales</taxon>
        <taxon>Ophiostomataceae</taxon>
        <taxon>Sporothrix</taxon>
    </lineage>
</organism>
<dbReference type="HOGENOM" id="CLU_274980_0_0_1"/>
<feature type="compositionally biased region" description="Low complexity" evidence="1">
    <location>
        <begin position="588"/>
        <end position="597"/>
    </location>
</feature>
<dbReference type="EMBL" id="AWTV01000009">
    <property type="protein sequence ID" value="KIH88760.1"/>
    <property type="molecule type" value="Genomic_DNA"/>
</dbReference>
<dbReference type="OrthoDB" id="10623734at2759"/>
<evidence type="ECO:0000313" key="3">
    <source>
        <dbReference type="Proteomes" id="UP000031575"/>
    </source>
</evidence>
<evidence type="ECO:0000313" key="2">
    <source>
        <dbReference type="EMBL" id="KIH88760.1"/>
    </source>
</evidence>
<dbReference type="RefSeq" id="XP_040616770.1">
    <property type="nucleotide sequence ID" value="XM_040764713.1"/>
</dbReference>
<gene>
    <name evidence="2" type="ORF">SPBR_06457</name>
</gene>
<reference evidence="2 3" key="1">
    <citation type="journal article" date="2014" name="BMC Genomics">
        <title>Comparative genomics of the major fungal agents of human and animal Sporotrichosis: Sporothrix schenckii and Sporothrix brasiliensis.</title>
        <authorList>
            <person name="Teixeira M.M."/>
            <person name="de Almeida L.G."/>
            <person name="Kubitschek-Barreira P."/>
            <person name="Alves F.L."/>
            <person name="Kioshima E.S."/>
            <person name="Abadio A.K."/>
            <person name="Fernandes L."/>
            <person name="Derengowski L.S."/>
            <person name="Ferreira K.S."/>
            <person name="Souza R.C."/>
            <person name="Ruiz J.C."/>
            <person name="de Andrade N.C."/>
            <person name="Paes H.C."/>
            <person name="Nicola A.M."/>
            <person name="Albuquerque P."/>
            <person name="Gerber A.L."/>
            <person name="Martins V.P."/>
            <person name="Peconick L.D."/>
            <person name="Neto A.V."/>
            <person name="Chaucanez C.B."/>
            <person name="Silva P.A."/>
            <person name="Cunha O.L."/>
            <person name="de Oliveira F.F."/>
            <person name="dos Santos T.C."/>
            <person name="Barros A.L."/>
            <person name="Soares M.A."/>
            <person name="de Oliveira L.M."/>
            <person name="Marini M.M."/>
            <person name="Villalobos-Duno H."/>
            <person name="Cunha M.M."/>
            <person name="de Hoog S."/>
            <person name="da Silveira J.F."/>
            <person name="Henrissat B."/>
            <person name="Nino-Vega G.A."/>
            <person name="Cisalpino P.S."/>
            <person name="Mora-Montes H.M."/>
            <person name="Almeida S.R."/>
            <person name="Stajich J.E."/>
            <person name="Lopes-Bezerra L.M."/>
            <person name="Vasconcelos A.T."/>
            <person name="Felipe M.S."/>
        </authorList>
    </citation>
    <scope>NUCLEOTIDE SEQUENCE [LARGE SCALE GENOMIC DNA]</scope>
    <source>
        <strain evidence="2 3">5110</strain>
    </source>
</reference>
<protein>
    <submittedName>
        <fullName evidence="2">Uncharacterized protein</fullName>
    </submittedName>
</protein>
<feature type="compositionally biased region" description="Basic residues" evidence="1">
    <location>
        <begin position="1147"/>
        <end position="1163"/>
    </location>
</feature>
<dbReference type="GeneID" id="63679634"/>
<feature type="region of interest" description="Disordered" evidence="1">
    <location>
        <begin position="1141"/>
        <end position="1163"/>
    </location>
</feature>
<feature type="region of interest" description="Disordered" evidence="1">
    <location>
        <begin position="1"/>
        <end position="22"/>
    </location>
</feature>
<evidence type="ECO:0000256" key="1">
    <source>
        <dbReference type="SAM" id="MobiDB-lite"/>
    </source>
</evidence>
<feature type="region of interest" description="Disordered" evidence="1">
    <location>
        <begin position="571"/>
        <end position="601"/>
    </location>
</feature>
<accession>A0A0C2IPA9</accession>
<name>A0A0C2IPA9_9PEZI</name>
<proteinExistence type="predicted"/>
<feature type="compositionally biased region" description="Basic residues" evidence="1">
    <location>
        <begin position="1"/>
        <end position="16"/>
    </location>
</feature>
<dbReference type="AlphaFoldDB" id="A0A0C2IPA9"/>
<keyword evidence="3" id="KW-1185">Reference proteome</keyword>
<dbReference type="VEuPathDB" id="FungiDB:SPBR_06457"/>